<dbReference type="InterPro" id="IPR013083">
    <property type="entry name" value="Znf_RING/FYVE/PHD"/>
</dbReference>
<dbReference type="Pfam" id="PF12678">
    <property type="entry name" value="zf-rbx1"/>
    <property type="match status" value="1"/>
</dbReference>
<evidence type="ECO:0000256" key="6">
    <source>
        <dbReference type="PROSITE-ProRule" id="PRU00175"/>
    </source>
</evidence>
<dbReference type="PANTHER" id="PTHR15710">
    <property type="entry name" value="E3 UBIQUITIN-PROTEIN LIGASE PRAJA"/>
    <property type="match status" value="1"/>
</dbReference>
<keyword evidence="5" id="KW-0862">Zinc</keyword>
<keyword evidence="3 6" id="KW-0863">Zinc-finger</keyword>
<evidence type="ECO:0000256" key="5">
    <source>
        <dbReference type="ARBA" id="ARBA00022833"/>
    </source>
</evidence>
<protein>
    <submittedName>
        <fullName evidence="9">Putative ring finger protein</fullName>
    </submittedName>
</protein>
<dbReference type="EMBL" id="JABFCT010000028">
    <property type="protein sequence ID" value="KAF5867662.1"/>
    <property type="molecule type" value="Genomic_DNA"/>
</dbReference>
<keyword evidence="2" id="KW-0479">Metal-binding</keyword>
<gene>
    <name evidence="9" type="ORF">Bfra_010635lc</name>
</gene>
<dbReference type="InterPro" id="IPR001841">
    <property type="entry name" value="Znf_RING"/>
</dbReference>
<feature type="compositionally biased region" description="Basic and acidic residues" evidence="7">
    <location>
        <begin position="84"/>
        <end position="94"/>
    </location>
</feature>
<evidence type="ECO:0000259" key="8">
    <source>
        <dbReference type="PROSITE" id="PS50089"/>
    </source>
</evidence>
<dbReference type="GeneID" id="59264660"/>
<keyword evidence="4" id="KW-0833">Ubl conjugation pathway</keyword>
<dbReference type="Proteomes" id="UP000531561">
    <property type="component" value="Unassembled WGS sequence"/>
</dbReference>
<dbReference type="Gene3D" id="3.30.40.10">
    <property type="entry name" value="Zinc/RING finger domain, C3HC4 (zinc finger)"/>
    <property type="match status" value="1"/>
</dbReference>
<dbReference type="GO" id="GO:0005737">
    <property type="term" value="C:cytoplasm"/>
    <property type="evidence" value="ECO:0007669"/>
    <property type="project" value="TreeGrafter"/>
</dbReference>
<comment type="pathway">
    <text evidence="1">Protein modification; protein ubiquitination.</text>
</comment>
<comment type="caution">
    <text evidence="9">The sequence shown here is derived from an EMBL/GenBank/DDBJ whole genome shotgun (WGS) entry which is preliminary data.</text>
</comment>
<evidence type="ECO:0000313" key="9">
    <source>
        <dbReference type="EMBL" id="KAF5867662.1"/>
    </source>
</evidence>
<organism evidence="9 10">
    <name type="scientific">Botrytis fragariae</name>
    <dbReference type="NCBI Taxonomy" id="1964551"/>
    <lineage>
        <taxon>Eukaryota</taxon>
        <taxon>Fungi</taxon>
        <taxon>Dikarya</taxon>
        <taxon>Ascomycota</taxon>
        <taxon>Pezizomycotina</taxon>
        <taxon>Leotiomycetes</taxon>
        <taxon>Helotiales</taxon>
        <taxon>Sclerotiniaceae</taxon>
        <taxon>Botrytis</taxon>
    </lineage>
</organism>
<dbReference type="OrthoDB" id="444265at2759"/>
<evidence type="ECO:0000313" key="10">
    <source>
        <dbReference type="Proteomes" id="UP000531561"/>
    </source>
</evidence>
<feature type="domain" description="RING-type" evidence="8">
    <location>
        <begin position="180"/>
        <end position="228"/>
    </location>
</feature>
<dbReference type="SUPFAM" id="SSF57850">
    <property type="entry name" value="RING/U-box"/>
    <property type="match status" value="1"/>
</dbReference>
<evidence type="ECO:0000256" key="4">
    <source>
        <dbReference type="ARBA" id="ARBA00022786"/>
    </source>
</evidence>
<sequence length="234" mass="26752">MADNPSPEIRSWSDAQQNVFDHHSAWFDSFIQSQQMANISQNSVHGVNGATRRPTLGWFRTRREAWQSSENHAEIEVGSQTEGEEARQSSENHAETVVNSQAEGGEVRLLEDEGQPNPPPSIFEDDTMIKRNCYEDFRLENIENKLLPVSDCHSDHCPICQEKYNTTLDASTVVKDIRYCDDCQRSFTMKPDTSNSHKACTMPKCSHVFGRYCIIQWLKDNSTCPLCRDEVDFQ</sequence>
<evidence type="ECO:0000256" key="3">
    <source>
        <dbReference type="ARBA" id="ARBA00022771"/>
    </source>
</evidence>
<dbReference type="InterPro" id="IPR024766">
    <property type="entry name" value="Znf_RING_H2"/>
</dbReference>
<dbReference type="PANTHER" id="PTHR15710:SF243">
    <property type="entry name" value="E3 UBIQUITIN-PROTEIN LIGASE PRAJA-2 ISOFORM X1"/>
    <property type="match status" value="1"/>
</dbReference>
<feature type="region of interest" description="Disordered" evidence="7">
    <location>
        <begin position="69"/>
        <end position="104"/>
    </location>
</feature>
<accession>A0A8H6ECR3</accession>
<evidence type="ECO:0000256" key="7">
    <source>
        <dbReference type="SAM" id="MobiDB-lite"/>
    </source>
</evidence>
<dbReference type="RefSeq" id="XP_037186611.1">
    <property type="nucleotide sequence ID" value="XM_037340968.1"/>
</dbReference>
<evidence type="ECO:0000256" key="2">
    <source>
        <dbReference type="ARBA" id="ARBA00022723"/>
    </source>
</evidence>
<dbReference type="AlphaFoldDB" id="A0A8H6ECR3"/>
<dbReference type="GO" id="GO:0008270">
    <property type="term" value="F:zinc ion binding"/>
    <property type="evidence" value="ECO:0007669"/>
    <property type="project" value="UniProtKB-KW"/>
</dbReference>
<proteinExistence type="predicted"/>
<name>A0A8H6ECR3_9HELO</name>
<keyword evidence="10" id="KW-1185">Reference proteome</keyword>
<dbReference type="PROSITE" id="PS50089">
    <property type="entry name" value="ZF_RING_2"/>
    <property type="match status" value="1"/>
</dbReference>
<dbReference type="GO" id="GO:0061630">
    <property type="term" value="F:ubiquitin protein ligase activity"/>
    <property type="evidence" value="ECO:0007669"/>
    <property type="project" value="TreeGrafter"/>
</dbReference>
<evidence type="ECO:0000256" key="1">
    <source>
        <dbReference type="ARBA" id="ARBA00004906"/>
    </source>
</evidence>
<dbReference type="GO" id="GO:0016567">
    <property type="term" value="P:protein ubiquitination"/>
    <property type="evidence" value="ECO:0007669"/>
    <property type="project" value="TreeGrafter"/>
</dbReference>
<reference evidence="9 10" key="1">
    <citation type="journal article" date="2020" name="Phytopathology">
        <title>A high-quality genome resource of Botrytis fragariae, a new and rapidly spreading fungal pathogen causing strawberry gray mold in the U.S.A.</title>
        <authorList>
            <person name="Wu Y."/>
            <person name="Saski C.A."/>
            <person name="Schnabel G."/>
            <person name="Xiao S."/>
            <person name="Hu M."/>
        </authorList>
    </citation>
    <scope>NUCLEOTIDE SEQUENCE [LARGE SCALE GENOMIC DNA]</scope>
    <source>
        <strain evidence="9 10">BVB16</strain>
    </source>
</reference>